<keyword evidence="1" id="KW-0175">Coiled coil</keyword>
<evidence type="ECO:0000256" key="2">
    <source>
        <dbReference type="SAM" id="MobiDB-lite"/>
    </source>
</evidence>
<feature type="coiled-coil region" evidence="1">
    <location>
        <begin position="43"/>
        <end position="70"/>
    </location>
</feature>
<reference evidence="3 4" key="1">
    <citation type="submission" date="2017-06" db="EMBL/GenBank/DDBJ databases">
        <authorList>
            <person name="Kim H.J."/>
            <person name="Triplett B.A."/>
        </authorList>
    </citation>
    <scope>NUCLEOTIDE SEQUENCE [LARGE SCALE GENOMIC DNA]</scope>
    <source>
        <strain evidence="3 4">CGMCC 4.2132</strain>
    </source>
</reference>
<organism evidence="3 4">
    <name type="scientific">Streptosporangium subroseum</name>
    <dbReference type="NCBI Taxonomy" id="106412"/>
    <lineage>
        <taxon>Bacteria</taxon>
        <taxon>Bacillati</taxon>
        <taxon>Actinomycetota</taxon>
        <taxon>Actinomycetes</taxon>
        <taxon>Streptosporangiales</taxon>
        <taxon>Streptosporangiaceae</taxon>
        <taxon>Streptosporangium</taxon>
    </lineage>
</organism>
<feature type="compositionally biased region" description="Low complexity" evidence="2">
    <location>
        <begin position="133"/>
        <end position="142"/>
    </location>
</feature>
<evidence type="ECO:0000256" key="1">
    <source>
        <dbReference type="SAM" id="Coils"/>
    </source>
</evidence>
<evidence type="ECO:0000313" key="4">
    <source>
        <dbReference type="Proteomes" id="UP000198282"/>
    </source>
</evidence>
<accession>A0A239HIV2</accession>
<feature type="compositionally biased region" description="Low complexity" evidence="2">
    <location>
        <begin position="111"/>
        <end position="122"/>
    </location>
</feature>
<dbReference type="EMBL" id="FZOD01000016">
    <property type="protein sequence ID" value="SNS80194.1"/>
    <property type="molecule type" value="Genomic_DNA"/>
</dbReference>
<feature type="region of interest" description="Disordered" evidence="2">
    <location>
        <begin position="111"/>
        <end position="142"/>
    </location>
</feature>
<dbReference type="Proteomes" id="UP000198282">
    <property type="component" value="Unassembled WGS sequence"/>
</dbReference>
<gene>
    <name evidence="3" type="ORF">SAMN05216276_1016105</name>
</gene>
<proteinExistence type="predicted"/>
<feature type="compositionally biased region" description="Polar residues" evidence="2">
    <location>
        <begin position="123"/>
        <end position="132"/>
    </location>
</feature>
<keyword evidence="4" id="KW-1185">Reference proteome</keyword>
<protein>
    <submittedName>
        <fullName evidence="3">Uncharacterized protein</fullName>
    </submittedName>
</protein>
<evidence type="ECO:0000313" key="3">
    <source>
        <dbReference type="EMBL" id="SNS80194.1"/>
    </source>
</evidence>
<dbReference type="AlphaFoldDB" id="A0A239HIV2"/>
<sequence>MVRLVKRALVPARLRRVVLGWFDSRYISRADHRQDIKDALWEVQTLGREIVSLRAEVGELRAQVDKVRLDPIRAKRWDDAHRLSEETAVAMDGVLQNEVLLWQAVDRLSAGPAGPAGPAGSADTVTSEGSADTVTSEGSAVSVGSATAVTTAGLSGSSGSAA</sequence>
<name>A0A239HIV2_9ACTN</name>